<evidence type="ECO:0000259" key="2">
    <source>
        <dbReference type="Pfam" id="PF05970"/>
    </source>
</evidence>
<dbReference type="GO" id="GO:0005524">
    <property type="term" value="F:ATP binding"/>
    <property type="evidence" value="ECO:0007669"/>
    <property type="project" value="UniProtKB-KW"/>
</dbReference>
<dbReference type="AlphaFoldDB" id="A0A8K0KML5"/>
<comment type="catalytic activity">
    <reaction evidence="1">
        <text>ATP + H2O = ADP + phosphate + H(+)</text>
        <dbReference type="Rhea" id="RHEA:13065"/>
        <dbReference type="ChEBI" id="CHEBI:15377"/>
        <dbReference type="ChEBI" id="CHEBI:15378"/>
        <dbReference type="ChEBI" id="CHEBI:30616"/>
        <dbReference type="ChEBI" id="CHEBI:43474"/>
        <dbReference type="ChEBI" id="CHEBI:456216"/>
        <dbReference type="EC" id="5.6.2.3"/>
    </reaction>
</comment>
<dbReference type="Pfam" id="PF05970">
    <property type="entry name" value="PIF1"/>
    <property type="match status" value="1"/>
</dbReference>
<dbReference type="InterPro" id="IPR010285">
    <property type="entry name" value="DNA_helicase_pif1-like_DEAD"/>
</dbReference>
<dbReference type="EMBL" id="KZ309122">
    <property type="protein sequence ID" value="KAG8237059.1"/>
    <property type="molecule type" value="Genomic_DNA"/>
</dbReference>
<keyword evidence="1" id="KW-0347">Helicase</keyword>
<keyword evidence="1" id="KW-0547">Nucleotide-binding</keyword>
<comment type="similarity">
    <text evidence="1">Belongs to the helicase family.</text>
</comment>
<protein>
    <recommendedName>
        <fullName evidence="1">ATP-dependent DNA helicase</fullName>
        <ecNumber evidence="1">5.6.2.3</ecNumber>
    </recommendedName>
</protein>
<dbReference type="OrthoDB" id="272985at2759"/>
<reference evidence="3" key="1">
    <citation type="submission" date="2013-04" db="EMBL/GenBank/DDBJ databases">
        <authorList>
            <person name="Qu J."/>
            <person name="Murali S.C."/>
            <person name="Bandaranaike D."/>
            <person name="Bellair M."/>
            <person name="Blankenburg K."/>
            <person name="Chao H."/>
            <person name="Dinh H."/>
            <person name="Doddapaneni H."/>
            <person name="Downs B."/>
            <person name="Dugan-Rocha S."/>
            <person name="Elkadiri S."/>
            <person name="Gnanaolivu R.D."/>
            <person name="Hernandez B."/>
            <person name="Javaid M."/>
            <person name="Jayaseelan J.C."/>
            <person name="Lee S."/>
            <person name="Li M."/>
            <person name="Ming W."/>
            <person name="Munidasa M."/>
            <person name="Muniz J."/>
            <person name="Nguyen L."/>
            <person name="Ongeri F."/>
            <person name="Osuji N."/>
            <person name="Pu L.-L."/>
            <person name="Puazo M."/>
            <person name="Qu C."/>
            <person name="Quiroz J."/>
            <person name="Raj R."/>
            <person name="Weissenberger G."/>
            <person name="Xin Y."/>
            <person name="Zou X."/>
            <person name="Han Y."/>
            <person name="Richards S."/>
            <person name="Worley K."/>
            <person name="Muzny D."/>
            <person name="Gibbs R."/>
        </authorList>
    </citation>
    <scope>NUCLEOTIDE SEQUENCE</scope>
    <source>
        <strain evidence="3">Sampled in the wild</strain>
    </source>
</reference>
<keyword evidence="4" id="KW-1185">Reference proteome</keyword>
<keyword evidence="1" id="KW-0234">DNA repair</keyword>
<dbReference type="GO" id="GO:0006310">
    <property type="term" value="P:DNA recombination"/>
    <property type="evidence" value="ECO:0007669"/>
    <property type="project" value="UniProtKB-KW"/>
</dbReference>
<dbReference type="Proteomes" id="UP000792457">
    <property type="component" value="Unassembled WGS sequence"/>
</dbReference>
<dbReference type="GO" id="GO:0000723">
    <property type="term" value="P:telomere maintenance"/>
    <property type="evidence" value="ECO:0007669"/>
    <property type="project" value="InterPro"/>
</dbReference>
<dbReference type="GO" id="GO:0016787">
    <property type="term" value="F:hydrolase activity"/>
    <property type="evidence" value="ECO:0007669"/>
    <property type="project" value="UniProtKB-KW"/>
</dbReference>
<gene>
    <name evidence="3" type="ORF">J437_LFUL005165</name>
</gene>
<keyword evidence="1" id="KW-0233">DNA recombination</keyword>
<evidence type="ECO:0000313" key="4">
    <source>
        <dbReference type="Proteomes" id="UP000792457"/>
    </source>
</evidence>
<sequence>MLLYSMLGPRPPAVLRTVDSKKETNAGMSHFGKPNQSPSLKDKLVMINKTYMQLGLPEPGGGITFLDASGGTRKTLLAVLILAKIMEMLMEGGRTAHSVRKLPLDITRQENPNCQMSKARGWVQVLMTYKLIIWDRKLSQPLM</sequence>
<evidence type="ECO:0000313" key="3">
    <source>
        <dbReference type="EMBL" id="KAG8237059.1"/>
    </source>
</evidence>
<keyword evidence="1" id="KW-0378">Hydrolase</keyword>
<comment type="cofactor">
    <cofactor evidence="1">
        <name>Mg(2+)</name>
        <dbReference type="ChEBI" id="CHEBI:18420"/>
    </cofactor>
</comment>
<evidence type="ECO:0000256" key="1">
    <source>
        <dbReference type="RuleBase" id="RU363044"/>
    </source>
</evidence>
<dbReference type="GO" id="GO:0043139">
    <property type="term" value="F:5'-3' DNA helicase activity"/>
    <property type="evidence" value="ECO:0007669"/>
    <property type="project" value="UniProtKB-EC"/>
</dbReference>
<dbReference type="EC" id="5.6.2.3" evidence="1"/>
<feature type="domain" description="DNA helicase Pif1-like DEAD-box helicase" evidence="2">
    <location>
        <begin position="61"/>
        <end position="136"/>
    </location>
</feature>
<dbReference type="GO" id="GO:0006281">
    <property type="term" value="P:DNA repair"/>
    <property type="evidence" value="ECO:0007669"/>
    <property type="project" value="UniProtKB-KW"/>
</dbReference>
<reference evidence="3" key="2">
    <citation type="submission" date="2017-10" db="EMBL/GenBank/DDBJ databases">
        <title>Ladona fulva Genome sequencing and assembly.</title>
        <authorList>
            <person name="Murali S."/>
            <person name="Richards S."/>
            <person name="Bandaranaike D."/>
            <person name="Bellair M."/>
            <person name="Blankenburg K."/>
            <person name="Chao H."/>
            <person name="Dinh H."/>
            <person name="Doddapaneni H."/>
            <person name="Dugan-Rocha S."/>
            <person name="Elkadiri S."/>
            <person name="Gnanaolivu R."/>
            <person name="Hernandez B."/>
            <person name="Skinner E."/>
            <person name="Javaid M."/>
            <person name="Lee S."/>
            <person name="Li M."/>
            <person name="Ming W."/>
            <person name="Munidasa M."/>
            <person name="Muniz J."/>
            <person name="Nguyen L."/>
            <person name="Hughes D."/>
            <person name="Osuji N."/>
            <person name="Pu L.-L."/>
            <person name="Puazo M."/>
            <person name="Qu C."/>
            <person name="Quiroz J."/>
            <person name="Raj R."/>
            <person name="Weissenberger G."/>
            <person name="Xin Y."/>
            <person name="Zou X."/>
            <person name="Han Y."/>
            <person name="Worley K."/>
            <person name="Muzny D."/>
            <person name="Gibbs R."/>
        </authorList>
    </citation>
    <scope>NUCLEOTIDE SEQUENCE</scope>
    <source>
        <strain evidence="3">Sampled in the wild</strain>
    </source>
</reference>
<keyword evidence="1" id="KW-0067">ATP-binding</keyword>
<organism evidence="3 4">
    <name type="scientific">Ladona fulva</name>
    <name type="common">Scarce chaser dragonfly</name>
    <name type="synonym">Libellula fulva</name>
    <dbReference type="NCBI Taxonomy" id="123851"/>
    <lineage>
        <taxon>Eukaryota</taxon>
        <taxon>Metazoa</taxon>
        <taxon>Ecdysozoa</taxon>
        <taxon>Arthropoda</taxon>
        <taxon>Hexapoda</taxon>
        <taxon>Insecta</taxon>
        <taxon>Pterygota</taxon>
        <taxon>Palaeoptera</taxon>
        <taxon>Odonata</taxon>
        <taxon>Epiprocta</taxon>
        <taxon>Anisoptera</taxon>
        <taxon>Libelluloidea</taxon>
        <taxon>Libellulidae</taxon>
        <taxon>Ladona</taxon>
    </lineage>
</organism>
<comment type="caution">
    <text evidence="3">The sequence shown here is derived from an EMBL/GenBank/DDBJ whole genome shotgun (WGS) entry which is preliminary data.</text>
</comment>
<name>A0A8K0KML5_LADFU</name>
<keyword evidence="1" id="KW-0227">DNA damage</keyword>
<accession>A0A8K0KML5</accession>
<proteinExistence type="inferred from homology"/>